<dbReference type="InterPro" id="IPR020057">
    <property type="entry name" value="Ribosomal_bL25_b-dom"/>
</dbReference>
<name>A0A380BCU5_SPOPA</name>
<dbReference type="GO" id="GO:0022625">
    <property type="term" value="C:cytosolic large ribosomal subunit"/>
    <property type="evidence" value="ECO:0007669"/>
    <property type="project" value="TreeGrafter"/>
</dbReference>
<feature type="compositionally biased region" description="Acidic residues" evidence="6">
    <location>
        <begin position="185"/>
        <end position="199"/>
    </location>
</feature>
<evidence type="ECO:0000256" key="5">
    <source>
        <dbReference type="HAMAP-Rule" id="MF_01334"/>
    </source>
</evidence>
<dbReference type="NCBIfam" id="NF004133">
    <property type="entry name" value="PRK05618.2-4"/>
    <property type="match status" value="1"/>
</dbReference>
<dbReference type="Proteomes" id="UP000254519">
    <property type="component" value="Unassembled WGS sequence"/>
</dbReference>
<evidence type="ECO:0000256" key="3">
    <source>
        <dbReference type="ARBA" id="ARBA00022980"/>
    </source>
</evidence>
<keyword evidence="3 5" id="KW-0689">Ribosomal protein</keyword>
<evidence type="ECO:0000256" key="6">
    <source>
        <dbReference type="SAM" id="MobiDB-lite"/>
    </source>
</evidence>
<comment type="function">
    <text evidence="5">This is one of the proteins that binds to the 5S RNA in the ribosome where it forms part of the central protuberance.</text>
</comment>
<evidence type="ECO:0000256" key="2">
    <source>
        <dbReference type="ARBA" id="ARBA00022884"/>
    </source>
</evidence>
<dbReference type="GO" id="GO:0003735">
    <property type="term" value="F:structural constituent of ribosome"/>
    <property type="evidence" value="ECO:0007669"/>
    <property type="project" value="InterPro"/>
</dbReference>
<gene>
    <name evidence="5 9" type="primary">rplY</name>
    <name evidence="5" type="synonym">ctc</name>
    <name evidence="9" type="ORF">NCTC4822_00079</name>
</gene>
<dbReference type="RefSeq" id="WP_115359645.1">
    <property type="nucleotide sequence ID" value="NZ_CP038012.1"/>
</dbReference>
<dbReference type="OrthoDB" id="9790002at2"/>
<dbReference type="PANTHER" id="PTHR33284">
    <property type="entry name" value="RIBOSOMAL PROTEIN L25/GLN-TRNA SYNTHETASE, ANTI-CODON-BINDING DOMAIN-CONTAINING PROTEIN"/>
    <property type="match status" value="1"/>
</dbReference>
<feature type="region of interest" description="Disordered" evidence="6">
    <location>
        <begin position="185"/>
        <end position="210"/>
    </location>
</feature>
<organism evidence="9 10">
    <name type="scientific">Sporosarcina pasteurii</name>
    <name type="common">Bacillus pasteurii</name>
    <dbReference type="NCBI Taxonomy" id="1474"/>
    <lineage>
        <taxon>Bacteria</taxon>
        <taxon>Bacillati</taxon>
        <taxon>Bacillota</taxon>
        <taxon>Bacilli</taxon>
        <taxon>Bacillales</taxon>
        <taxon>Caryophanaceae</taxon>
        <taxon>Sporosarcina</taxon>
    </lineage>
</organism>
<dbReference type="InterPro" id="IPR011035">
    <property type="entry name" value="Ribosomal_bL25/Gln-tRNA_synth"/>
</dbReference>
<evidence type="ECO:0000256" key="1">
    <source>
        <dbReference type="ARBA" id="ARBA00022730"/>
    </source>
</evidence>
<dbReference type="Gene3D" id="2.170.120.20">
    <property type="entry name" value="Ribosomal protein L25, beta domain"/>
    <property type="match status" value="1"/>
</dbReference>
<dbReference type="InterPro" id="IPR020930">
    <property type="entry name" value="Ribosomal_uL5_bac-type"/>
</dbReference>
<dbReference type="GO" id="GO:0006412">
    <property type="term" value="P:translation"/>
    <property type="evidence" value="ECO:0007669"/>
    <property type="project" value="UniProtKB-UniRule"/>
</dbReference>
<feature type="domain" description="Large ribosomal subunit protein bL25 L25" evidence="7">
    <location>
        <begin position="10"/>
        <end position="91"/>
    </location>
</feature>
<dbReference type="Pfam" id="PF01386">
    <property type="entry name" value="Ribosomal_L25p"/>
    <property type="match status" value="1"/>
</dbReference>
<dbReference type="InterPro" id="IPR037121">
    <property type="entry name" value="Ribosomal_bL25_C"/>
</dbReference>
<dbReference type="InterPro" id="IPR029751">
    <property type="entry name" value="Ribosomal_L25_dom"/>
</dbReference>
<comment type="subunit">
    <text evidence="5">Part of the 50S ribosomal subunit; part of the 5S rRNA/L5/L18/L25 subcomplex. Contacts the 5S rRNA. Binds to the 5S rRNA independently of L5 and L18.</text>
</comment>
<dbReference type="AlphaFoldDB" id="A0A380BCU5"/>
<keyword evidence="4 5" id="KW-0687">Ribonucleoprotein</keyword>
<dbReference type="NCBIfam" id="TIGR00731">
    <property type="entry name" value="bL25_bact_ctc"/>
    <property type="match status" value="1"/>
</dbReference>
<proteinExistence type="inferred from homology"/>
<evidence type="ECO:0000259" key="8">
    <source>
        <dbReference type="Pfam" id="PF14693"/>
    </source>
</evidence>
<keyword evidence="2 5" id="KW-0694">RNA-binding</keyword>
<dbReference type="Pfam" id="PF14693">
    <property type="entry name" value="Ribosomal_TL5_C"/>
    <property type="match status" value="1"/>
</dbReference>
<accession>A0A380BCU5</accession>
<dbReference type="GO" id="GO:0008097">
    <property type="term" value="F:5S rRNA binding"/>
    <property type="evidence" value="ECO:0007669"/>
    <property type="project" value="InterPro"/>
</dbReference>
<dbReference type="Gene3D" id="2.40.240.10">
    <property type="entry name" value="Ribosomal Protein L25, Chain P"/>
    <property type="match status" value="1"/>
</dbReference>
<dbReference type="InterPro" id="IPR020056">
    <property type="entry name" value="Rbsml_bL25/Gln-tRNA_synth_N"/>
</dbReference>
<reference evidence="9 10" key="1">
    <citation type="submission" date="2018-06" db="EMBL/GenBank/DDBJ databases">
        <authorList>
            <consortium name="Pathogen Informatics"/>
            <person name="Doyle S."/>
        </authorList>
    </citation>
    <scope>NUCLEOTIDE SEQUENCE [LARGE SCALE GENOMIC DNA]</scope>
    <source>
        <strain evidence="10">ATCC 11859 / DSM 33 / NCIB 8841 / NCTC 4822</strain>
    </source>
</reference>
<evidence type="ECO:0000256" key="4">
    <source>
        <dbReference type="ARBA" id="ARBA00023274"/>
    </source>
</evidence>
<sequence length="210" mass="23232">MSTTIQSDLRVAEKQSTLTELRNKGFVPAVVYGYKTDATSISVSERDLIKTLRVTGRNGVMQLLLGEDKLNVVLNDYQADALKGTITHADFLEIDMAEELEVSVQINLVGESVGEKDGGIVQQPNWEIDIKVKPSDIPETFDIDITELNIGETITVADIREKSKYEILSEDDFALVTVTAPRSEEELEALDEVTEEASAEPEVIGEKEEE</sequence>
<feature type="domain" description="Large ribosomal subunit protein bL25 beta" evidence="8">
    <location>
        <begin position="100"/>
        <end position="182"/>
    </location>
</feature>
<evidence type="ECO:0000313" key="10">
    <source>
        <dbReference type="Proteomes" id="UP000254519"/>
    </source>
</evidence>
<dbReference type="SUPFAM" id="SSF50715">
    <property type="entry name" value="Ribosomal protein L25-like"/>
    <property type="match status" value="1"/>
</dbReference>
<dbReference type="CDD" id="cd00495">
    <property type="entry name" value="Ribosomal_L25_TL5_CTC"/>
    <property type="match status" value="1"/>
</dbReference>
<dbReference type="PANTHER" id="PTHR33284:SF1">
    <property type="entry name" value="RIBOSOMAL PROTEIN L25_GLN-TRNA SYNTHETASE, ANTI-CODON-BINDING DOMAIN-CONTAINING PROTEIN"/>
    <property type="match status" value="1"/>
</dbReference>
<keyword evidence="1 5" id="KW-0699">rRNA-binding</keyword>
<dbReference type="HAMAP" id="MF_01334">
    <property type="entry name" value="Ribosomal_bL25_CTC"/>
    <property type="match status" value="1"/>
</dbReference>
<protein>
    <recommendedName>
        <fullName evidence="5">Large ribosomal subunit protein bL25</fullName>
    </recommendedName>
    <alternativeName>
        <fullName evidence="5">General stress protein CTC</fullName>
    </alternativeName>
</protein>
<dbReference type="EMBL" id="UGYZ01000002">
    <property type="protein sequence ID" value="SUI98258.1"/>
    <property type="molecule type" value="Genomic_DNA"/>
</dbReference>
<evidence type="ECO:0000313" key="9">
    <source>
        <dbReference type="EMBL" id="SUI98258.1"/>
    </source>
</evidence>
<comment type="similarity">
    <text evidence="5">Belongs to the bacterial ribosomal protein bL25 family. CTC subfamily.</text>
</comment>
<dbReference type="InterPro" id="IPR001021">
    <property type="entry name" value="Ribosomal_bL25_long"/>
</dbReference>
<evidence type="ECO:0000259" key="7">
    <source>
        <dbReference type="Pfam" id="PF01386"/>
    </source>
</evidence>
<keyword evidence="10" id="KW-1185">Reference proteome</keyword>